<evidence type="ECO:0000256" key="1">
    <source>
        <dbReference type="SAM" id="MobiDB-lite"/>
    </source>
</evidence>
<evidence type="ECO:0000313" key="3">
    <source>
        <dbReference type="Proteomes" id="UP001314169"/>
    </source>
</evidence>
<feature type="compositionally biased region" description="Basic residues" evidence="1">
    <location>
        <begin position="14"/>
        <end position="77"/>
    </location>
</feature>
<name>A0ABN9ZEF2_PIPNA</name>
<organism evidence="2 3">
    <name type="scientific">Pipistrellus nathusii</name>
    <name type="common">Nathusius' pipistrelle</name>
    <dbReference type="NCBI Taxonomy" id="59473"/>
    <lineage>
        <taxon>Eukaryota</taxon>
        <taxon>Metazoa</taxon>
        <taxon>Chordata</taxon>
        <taxon>Craniata</taxon>
        <taxon>Vertebrata</taxon>
        <taxon>Euteleostomi</taxon>
        <taxon>Mammalia</taxon>
        <taxon>Eutheria</taxon>
        <taxon>Laurasiatheria</taxon>
        <taxon>Chiroptera</taxon>
        <taxon>Yangochiroptera</taxon>
        <taxon>Vespertilionidae</taxon>
        <taxon>Pipistrellus</taxon>
    </lineage>
</organism>
<sequence length="77" mass="9617">MAKVTKKSWERKSTSTRRWKKKKTRSQPKSRRNNKVLKIYKKIKRPFHMTSRKKYSPKVKTTSRRRKRERRANRFQP</sequence>
<reference evidence="2" key="1">
    <citation type="submission" date="2023-12" db="EMBL/GenBank/DDBJ databases">
        <authorList>
            <person name="Brown T."/>
        </authorList>
    </citation>
    <scope>NUCLEOTIDE SEQUENCE</scope>
</reference>
<feature type="region of interest" description="Disordered" evidence="1">
    <location>
        <begin position="1"/>
        <end position="77"/>
    </location>
</feature>
<dbReference type="Proteomes" id="UP001314169">
    <property type="component" value="Chromosome 11"/>
</dbReference>
<protein>
    <submittedName>
        <fullName evidence="2">Uncharacterized protein</fullName>
    </submittedName>
</protein>
<dbReference type="EMBL" id="OY882868">
    <property type="protein sequence ID" value="CAK6434602.1"/>
    <property type="molecule type" value="Genomic_DNA"/>
</dbReference>
<accession>A0ABN9ZEF2</accession>
<proteinExistence type="predicted"/>
<keyword evidence="3" id="KW-1185">Reference proteome</keyword>
<evidence type="ECO:0000313" key="2">
    <source>
        <dbReference type="EMBL" id="CAK6434602.1"/>
    </source>
</evidence>
<gene>
    <name evidence="2" type="ORF">MPIPNATIZW_LOCUS2908</name>
</gene>